<evidence type="ECO:0000259" key="1">
    <source>
        <dbReference type="PROSITE" id="PS50987"/>
    </source>
</evidence>
<dbReference type="Gene3D" id="1.10.10.10">
    <property type="entry name" value="Winged helix-like DNA-binding domain superfamily/Winged helix DNA-binding domain"/>
    <property type="match status" value="1"/>
</dbReference>
<organism evidence="2">
    <name type="scientific">marine sediment metagenome</name>
    <dbReference type="NCBI Taxonomy" id="412755"/>
    <lineage>
        <taxon>unclassified sequences</taxon>
        <taxon>metagenomes</taxon>
        <taxon>ecological metagenomes</taxon>
    </lineage>
</organism>
<gene>
    <name evidence="2" type="ORF">LCGC14_3055570</name>
</gene>
<dbReference type="PROSITE" id="PS50987">
    <property type="entry name" value="HTH_ARSR_2"/>
    <property type="match status" value="1"/>
</dbReference>
<accession>A0A0F8WKV8</accession>
<dbReference type="InterPro" id="IPR036388">
    <property type="entry name" value="WH-like_DNA-bd_sf"/>
</dbReference>
<dbReference type="InterPro" id="IPR001845">
    <property type="entry name" value="HTH_ArsR_DNA-bd_dom"/>
</dbReference>
<dbReference type="Pfam" id="PF12840">
    <property type="entry name" value="HTH_20"/>
    <property type="match status" value="1"/>
</dbReference>
<evidence type="ECO:0000313" key="2">
    <source>
        <dbReference type="EMBL" id="KKK57328.1"/>
    </source>
</evidence>
<dbReference type="CDD" id="cd00090">
    <property type="entry name" value="HTH_ARSR"/>
    <property type="match status" value="1"/>
</dbReference>
<dbReference type="InterPro" id="IPR036390">
    <property type="entry name" value="WH_DNA-bd_sf"/>
</dbReference>
<name>A0A0F8WKV8_9ZZZZ</name>
<feature type="domain" description="HTH arsR-type" evidence="1">
    <location>
        <begin position="1"/>
        <end position="91"/>
    </location>
</feature>
<dbReference type="PANTHER" id="PTHR38600:SF2">
    <property type="entry name" value="SLL0088 PROTEIN"/>
    <property type="match status" value="1"/>
</dbReference>
<dbReference type="InterPro" id="IPR011991">
    <property type="entry name" value="ArsR-like_HTH"/>
</dbReference>
<dbReference type="PANTHER" id="PTHR38600">
    <property type="entry name" value="TRANSCRIPTIONAL REGULATORY PROTEIN"/>
    <property type="match status" value="1"/>
</dbReference>
<reference evidence="2" key="1">
    <citation type="journal article" date="2015" name="Nature">
        <title>Complex archaea that bridge the gap between prokaryotes and eukaryotes.</title>
        <authorList>
            <person name="Spang A."/>
            <person name="Saw J.H."/>
            <person name="Jorgensen S.L."/>
            <person name="Zaremba-Niedzwiedzka K."/>
            <person name="Martijn J."/>
            <person name="Lind A.E."/>
            <person name="van Eijk R."/>
            <person name="Schleper C."/>
            <person name="Guy L."/>
            <person name="Ettema T.J."/>
        </authorList>
    </citation>
    <scope>NUCLEOTIDE SEQUENCE</scope>
</reference>
<sequence length="121" mass="14380">MNIQLDQIFNSLADSTRRDILKRLVRKELSVSEVAEPYDMSLAAVSKHLKVLERASLLGRRRDGKKYILSADIEPLKKVDNWIDFYREFWEESFNKLDDYLIELQKEKEKKETKKNESRTS</sequence>
<dbReference type="NCBIfam" id="NF033788">
    <property type="entry name" value="HTH_metalloreg"/>
    <property type="match status" value="1"/>
</dbReference>
<proteinExistence type="predicted"/>
<dbReference type="GO" id="GO:0003700">
    <property type="term" value="F:DNA-binding transcription factor activity"/>
    <property type="evidence" value="ECO:0007669"/>
    <property type="project" value="InterPro"/>
</dbReference>
<dbReference type="SMART" id="SM00418">
    <property type="entry name" value="HTH_ARSR"/>
    <property type="match status" value="1"/>
</dbReference>
<dbReference type="SUPFAM" id="SSF46785">
    <property type="entry name" value="Winged helix' DNA-binding domain"/>
    <property type="match status" value="1"/>
</dbReference>
<comment type="caution">
    <text evidence="2">The sequence shown here is derived from an EMBL/GenBank/DDBJ whole genome shotgun (WGS) entry which is preliminary data.</text>
</comment>
<protein>
    <recommendedName>
        <fullName evidence="1">HTH arsR-type domain-containing protein</fullName>
    </recommendedName>
</protein>
<dbReference type="PRINTS" id="PR00778">
    <property type="entry name" value="HTHARSR"/>
</dbReference>
<dbReference type="AlphaFoldDB" id="A0A0F8WKV8"/>
<dbReference type="EMBL" id="LAZR01064539">
    <property type="protein sequence ID" value="KKK57328.1"/>
    <property type="molecule type" value="Genomic_DNA"/>
</dbReference>